<evidence type="ECO:0000259" key="3">
    <source>
        <dbReference type="PROSITE" id="PS50961"/>
    </source>
</evidence>
<evidence type="ECO:0000313" key="4">
    <source>
        <dbReference type="EMBL" id="JAS67788.1"/>
    </source>
</evidence>
<dbReference type="AlphaFoldDB" id="A0A1B6GZF3"/>
<sequence>DFNVARNNDDFCIVTANVANMSIDELKSRIGRQLEFYLSRENLANDMFLVKKFDEDFFVELEILAGFNMVRRLTHDIDIVTDAARLSDLLEVSSDGKKVRPLHLKRGVV</sequence>
<evidence type="ECO:0000256" key="1">
    <source>
        <dbReference type="ARBA" id="ARBA00022884"/>
    </source>
</evidence>
<keyword evidence="1 2" id="KW-0694">RNA-binding</keyword>
<dbReference type="InterPro" id="IPR045180">
    <property type="entry name" value="La_dom_prot"/>
</dbReference>
<feature type="domain" description="HTH La-type RNA-binding" evidence="3">
    <location>
        <begin position="20"/>
        <end position="109"/>
    </location>
</feature>
<proteinExistence type="predicted"/>
<dbReference type="InterPro" id="IPR036388">
    <property type="entry name" value="WH-like_DNA-bd_sf"/>
</dbReference>
<accession>A0A1B6GZF3</accession>
<dbReference type="InterPro" id="IPR006630">
    <property type="entry name" value="La_HTH"/>
</dbReference>
<evidence type="ECO:0000256" key="2">
    <source>
        <dbReference type="PROSITE-ProRule" id="PRU00332"/>
    </source>
</evidence>
<feature type="non-terminal residue" evidence="4">
    <location>
        <position position="109"/>
    </location>
</feature>
<gene>
    <name evidence="4" type="ORF">g.50193</name>
</gene>
<dbReference type="InterPro" id="IPR036390">
    <property type="entry name" value="WH_DNA-bd_sf"/>
</dbReference>
<protein>
    <recommendedName>
        <fullName evidence="3">HTH La-type RNA-binding domain-containing protein</fullName>
    </recommendedName>
</protein>
<dbReference type="SMART" id="SM00715">
    <property type="entry name" value="LA"/>
    <property type="match status" value="1"/>
</dbReference>
<reference evidence="4" key="1">
    <citation type="submission" date="2015-11" db="EMBL/GenBank/DDBJ databases">
        <title>De novo transcriptome assembly of four potential Pierce s Disease insect vectors from Arizona vineyards.</title>
        <authorList>
            <person name="Tassone E.E."/>
        </authorList>
    </citation>
    <scope>NUCLEOTIDE SEQUENCE</scope>
</reference>
<dbReference type="GO" id="GO:0005737">
    <property type="term" value="C:cytoplasm"/>
    <property type="evidence" value="ECO:0007669"/>
    <property type="project" value="UniProtKB-ARBA"/>
</dbReference>
<dbReference type="PANTHER" id="PTHR22792:SF132">
    <property type="entry name" value="LA-RELATED PROTEIN 1"/>
    <property type="match status" value="1"/>
</dbReference>
<name>A0A1B6GZF3_9HEMI</name>
<dbReference type="Gene3D" id="1.10.10.10">
    <property type="entry name" value="Winged helix-like DNA-binding domain superfamily/Winged helix DNA-binding domain"/>
    <property type="match status" value="1"/>
</dbReference>
<dbReference type="Pfam" id="PF05383">
    <property type="entry name" value="La"/>
    <property type="match status" value="1"/>
</dbReference>
<dbReference type="EMBL" id="GECZ01001981">
    <property type="protein sequence ID" value="JAS67788.1"/>
    <property type="molecule type" value="Transcribed_RNA"/>
</dbReference>
<dbReference type="SUPFAM" id="SSF46785">
    <property type="entry name" value="Winged helix' DNA-binding domain"/>
    <property type="match status" value="1"/>
</dbReference>
<dbReference type="GO" id="GO:0003723">
    <property type="term" value="F:RNA binding"/>
    <property type="evidence" value="ECO:0007669"/>
    <property type="project" value="UniProtKB-UniRule"/>
</dbReference>
<feature type="non-terminal residue" evidence="4">
    <location>
        <position position="1"/>
    </location>
</feature>
<dbReference type="PROSITE" id="PS50961">
    <property type="entry name" value="HTH_LA"/>
    <property type="match status" value="1"/>
</dbReference>
<organism evidence="4">
    <name type="scientific">Cuerna arida</name>
    <dbReference type="NCBI Taxonomy" id="1464854"/>
    <lineage>
        <taxon>Eukaryota</taxon>
        <taxon>Metazoa</taxon>
        <taxon>Ecdysozoa</taxon>
        <taxon>Arthropoda</taxon>
        <taxon>Hexapoda</taxon>
        <taxon>Insecta</taxon>
        <taxon>Pterygota</taxon>
        <taxon>Neoptera</taxon>
        <taxon>Paraneoptera</taxon>
        <taxon>Hemiptera</taxon>
        <taxon>Auchenorrhyncha</taxon>
        <taxon>Membracoidea</taxon>
        <taxon>Cicadellidae</taxon>
        <taxon>Cicadellinae</taxon>
        <taxon>Proconiini</taxon>
        <taxon>Cuerna</taxon>
    </lineage>
</organism>
<dbReference type="PANTHER" id="PTHR22792">
    <property type="entry name" value="LUPUS LA PROTEIN-RELATED"/>
    <property type="match status" value="1"/>
</dbReference>